<protein>
    <submittedName>
        <fullName evidence="2">Uncharacterized protein</fullName>
    </submittedName>
</protein>
<dbReference type="EMBL" id="JABVXQ010000006">
    <property type="protein sequence ID" value="KAF6104300.1"/>
    <property type="molecule type" value="Genomic_DNA"/>
</dbReference>
<evidence type="ECO:0000313" key="2">
    <source>
        <dbReference type="EMBL" id="KAF6104300.1"/>
    </source>
</evidence>
<feature type="compositionally biased region" description="Polar residues" evidence="1">
    <location>
        <begin position="12"/>
        <end position="42"/>
    </location>
</feature>
<evidence type="ECO:0000313" key="3">
    <source>
        <dbReference type="Proteomes" id="UP000664940"/>
    </source>
</evidence>
<dbReference type="Proteomes" id="UP000664940">
    <property type="component" value="Unassembled WGS sequence"/>
</dbReference>
<comment type="caution">
    <text evidence="2">The sequence shown here is derived from an EMBL/GenBank/DDBJ whole genome shotgun (WGS) entry which is preliminary data.</text>
</comment>
<name>A0A834A7J6_9CHIR</name>
<proteinExistence type="predicted"/>
<reference evidence="2 3" key="1">
    <citation type="journal article" date="2020" name="Nature">
        <title>Six reference-quality genomes reveal evolution of bat adaptations.</title>
        <authorList>
            <person name="Jebb D."/>
            <person name="Huang Z."/>
            <person name="Pippel M."/>
            <person name="Hughes G.M."/>
            <person name="Lavrichenko K."/>
            <person name="Devanna P."/>
            <person name="Winkler S."/>
            <person name="Jermiin L.S."/>
            <person name="Skirmuntt E.C."/>
            <person name="Katzourakis A."/>
            <person name="Burkitt-Gray L."/>
            <person name="Ray D.A."/>
            <person name="Sullivan K.A.M."/>
            <person name="Roscito J.G."/>
            <person name="Kirilenko B.M."/>
            <person name="Davalos L.M."/>
            <person name="Corthals A.P."/>
            <person name="Power M.L."/>
            <person name="Jones G."/>
            <person name="Ransome R.D."/>
            <person name="Dechmann D.K.N."/>
            <person name="Locatelli A.G."/>
            <person name="Puechmaille S.J."/>
            <person name="Fedrigo O."/>
            <person name="Jarvis E.D."/>
            <person name="Hiller M."/>
            <person name="Vernes S.C."/>
            <person name="Myers E.W."/>
            <person name="Teeling E.C."/>
        </authorList>
    </citation>
    <scope>NUCLEOTIDE SEQUENCE [LARGE SCALE GENOMIC DNA]</scope>
    <source>
        <strain evidence="2">Bat1K_MPI-CBG_1</strain>
    </source>
</reference>
<evidence type="ECO:0000256" key="1">
    <source>
        <dbReference type="SAM" id="MobiDB-lite"/>
    </source>
</evidence>
<accession>A0A834A7J6</accession>
<dbReference type="AlphaFoldDB" id="A0A834A7J6"/>
<sequence length="125" mass="13044">MVAAEAGGRGSGMQTTSPRLNSGTETKGTCNRSPSSPQSSGTRAPKSGRSERGETVFSCICVHSTSSVDSSVLSLASSPFPCPLTVLTGRRFWIDSPEPLCSHPCQASQHLSAAFSKDPKRESNG</sequence>
<organism evidence="2 3">
    <name type="scientific">Phyllostomus discolor</name>
    <name type="common">pale spear-nosed bat</name>
    <dbReference type="NCBI Taxonomy" id="89673"/>
    <lineage>
        <taxon>Eukaryota</taxon>
        <taxon>Metazoa</taxon>
        <taxon>Chordata</taxon>
        <taxon>Craniata</taxon>
        <taxon>Vertebrata</taxon>
        <taxon>Euteleostomi</taxon>
        <taxon>Mammalia</taxon>
        <taxon>Eutheria</taxon>
        <taxon>Laurasiatheria</taxon>
        <taxon>Chiroptera</taxon>
        <taxon>Yangochiroptera</taxon>
        <taxon>Phyllostomidae</taxon>
        <taxon>Phyllostominae</taxon>
        <taxon>Phyllostomus</taxon>
    </lineage>
</organism>
<gene>
    <name evidence="2" type="ORF">HJG60_011278</name>
</gene>
<feature type="region of interest" description="Disordered" evidence="1">
    <location>
        <begin position="1"/>
        <end position="52"/>
    </location>
</feature>